<evidence type="ECO:0000313" key="1">
    <source>
        <dbReference type="EMBL" id="EPQ60589.1"/>
    </source>
</evidence>
<dbReference type="Proteomes" id="UP000030669">
    <property type="component" value="Unassembled WGS sequence"/>
</dbReference>
<dbReference type="AlphaFoldDB" id="S7S415"/>
<accession>S7S415</accession>
<protein>
    <submittedName>
        <fullName evidence="1">Uncharacterized protein</fullName>
    </submittedName>
</protein>
<dbReference type="KEGG" id="gtr:GLOTRDRAFT_90048"/>
<keyword evidence="2" id="KW-1185">Reference proteome</keyword>
<name>S7S415_GLOTA</name>
<gene>
    <name evidence="1" type="ORF">GLOTRDRAFT_90048</name>
</gene>
<proteinExistence type="predicted"/>
<reference evidence="1 2" key="1">
    <citation type="journal article" date="2012" name="Science">
        <title>The Paleozoic origin of enzymatic lignin decomposition reconstructed from 31 fungal genomes.</title>
        <authorList>
            <person name="Floudas D."/>
            <person name="Binder M."/>
            <person name="Riley R."/>
            <person name="Barry K."/>
            <person name="Blanchette R.A."/>
            <person name="Henrissat B."/>
            <person name="Martinez A.T."/>
            <person name="Otillar R."/>
            <person name="Spatafora J.W."/>
            <person name="Yadav J.S."/>
            <person name="Aerts A."/>
            <person name="Benoit I."/>
            <person name="Boyd A."/>
            <person name="Carlson A."/>
            <person name="Copeland A."/>
            <person name="Coutinho P.M."/>
            <person name="de Vries R.P."/>
            <person name="Ferreira P."/>
            <person name="Findley K."/>
            <person name="Foster B."/>
            <person name="Gaskell J."/>
            <person name="Glotzer D."/>
            <person name="Gorecki P."/>
            <person name="Heitman J."/>
            <person name="Hesse C."/>
            <person name="Hori C."/>
            <person name="Igarashi K."/>
            <person name="Jurgens J.A."/>
            <person name="Kallen N."/>
            <person name="Kersten P."/>
            <person name="Kohler A."/>
            <person name="Kuees U."/>
            <person name="Kumar T.K.A."/>
            <person name="Kuo A."/>
            <person name="LaButti K."/>
            <person name="Larrondo L.F."/>
            <person name="Lindquist E."/>
            <person name="Ling A."/>
            <person name="Lombard V."/>
            <person name="Lucas S."/>
            <person name="Lundell T."/>
            <person name="Martin R."/>
            <person name="McLaughlin D.J."/>
            <person name="Morgenstern I."/>
            <person name="Morin E."/>
            <person name="Murat C."/>
            <person name="Nagy L.G."/>
            <person name="Nolan M."/>
            <person name="Ohm R.A."/>
            <person name="Patyshakuliyeva A."/>
            <person name="Rokas A."/>
            <person name="Ruiz-Duenas F.J."/>
            <person name="Sabat G."/>
            <person name="Salamov A."/>
            <person name="Samejima M."/>
            <person name="Schmutz J."/>
            <person name="Slot J.C."/>
            <person name="St John F."/>
            <person name="Stenlid J."/>
            <person name="Sun H."/>
            <person name="Sun S."/>
            <person name="Syed K."/>
            <person name="Tsang A."/>
            <person name="Wiebenga A."/>
            <person name="Young D."/>
            <person name="Pisabarro A."/>
            <person name="Eastwood D.C."/>
            <person name="Martin F."/>
            <person name="Cullen D."/>
            <person name="Grigoriev I.V."/>
            <person name="Hibbett D.S."/>
        </authorList>
    </citation>
    <scope>NUCLEOTIDE SEQUENCE [LARGE SCALE GENOMIC DNA]</scope>
    <source>
        <strain evidence="1 2">ATCC 11539</strain>
    </source>
</reference>
<evidence type="ECO:0000313" key="2">
    <source>
        <dbReference type="Proteomes" id="UP000030669"/>
    </source>
</evidence>
<dbReference type="RefSeq" id="XP_007860964.1">
    <property type="nucleotide sequence ID" value="XM_007862773.1"/>
</dbReference>
<sequence>MAVRAVTCTAVPRRPSLLRIYLYCREHGQISSEWLLRISARGVRIGMLHPTPKDFVKGSFPKMLVTQPSHMSAWIFRASRPAGVGIQTAEGVTPPSASFIILWDWSPHTGTQVTNSHLEPLSLFTMWHTQRTGEGIYDLGSRFHNSRTRSRQEDTGSLHSVDMGAYISAIFILRHEPAVPVPIHAGAHLWQAASFQKEYLRRTSLVEASVIASEGTVQSMYPSLRASGPKGNAERA</sequence>
<dbReference type="HOGENOM" id="CLU_1175534_0_0_1"/>
<organism evidence="1 2">
    <name type="scientific">Gloeophyllum trabeum (strain ATCC 11539 / FP-39264 / Madison 617)</name>
    <name type="common">Brown rot fungus</name>
    <dbReference type="NCBI Taxonomy" id="670483"/>
    <lineage>
        <taxon>Eukaryota</taxon>
        <taxon>Fungi</taxon>
        <taxon>Dikarya</taxon>
        <taxon>Basidiomycota</taxon>
        <taxon>Agaricomycotina</taxon>
        <taxon>Agaricomycetes</taxon>
        <taxon>Gloeophyllales</taxon>
        <taxon>Gloeophyllaceae</taxon>
        <taxon>Gloeophyllum</taxon>
    </lineage>
</organism>
<dbReference type="GeneID" id="19309231"/>
<dbReference type="EMBL" id="KB469296">
    <property type="protein sequence ID" value="EPQ60589.1"/>
    <property type="molecule type" value="Genomic_DNA"/>
</dbReference>